<dbReference type="AlphaFoldDB" id="A0A3N2BAL7"/>
<feature type="transmembrane region" description="Helical" evidence="6">
    <location>
        <begin position="189"/>
        <end position="206"/>
    </location>
</feature>
<keyword evidence="2 6" id="KW-0812">Transmembrane</keyword>
<feature type="region of interest" description="Disordered" evidence="5">
    <location>
        <begin position="213"/>
        <end position="232"/>
    </location>
</feature>
<name>A0A3N2BAL7_9MICO</name>
<evidence type="ECO:0000256" key="4">
    <source>
        <dbReference type="ARBA" id="ARBA00023136"/>
    </source>
</evidence>
<evidence type="ECO:0000256" key="5">
    <source>
        <dbReference type="SAM" id="MobiDB-lite"/>
    </source>
</evidence>
<sequence>MGLVACPDGAVGHDGSVTAPPSAPAPAPTRSDVLARWSVAAFFLTNGAMIGNLLPRLPEIKTDLGLTVGTYGLVIAAMPLGAVTLGALSAAAVRRFGSAQVAAAGAIATAVAIVGAGLAPSVALFALTIFVAGALDAFTDVGQNAHGLRVQHRYQRSILNTFHALWSVGAVLGGLMATAAIALDVSRGLHLAIAGALFSALALLALRHRLPGSDGDEHDQREDRDEPSSGPAPRLTIRTVAILTALVVIAIAAILVEDVGGAWATLYLASDLQAAAAVAPLGYVGLAGGMVIGRFAGDALVDRFGQRAVARCGGAVTALGMGLALAFPTIGGTVAGFALAGLGVATIIPAAMEAGDKVPGLKVGTGLTVVSWLMRLGFLAGPPLVGAIAEATELRVGLLIVPLGGLAAVALAGVLPAGKKPADP</sequence>
<feature type="transmembrane region" description="Helical" evidence="6">
    <location>
        <begin position="66"/>
        <end position="93"/>
    </location>
</feature>
<organism evidence="8 9">
    <name type="scientific">Bogoriella caseilytica</name>
    <dbReference type="NCBI Taxonomy" id="56055"/>
    <lineage>
        <taxon>Bacteria</taxon>
        <taxon>Bacillati</taxon>
        <taxon>Actinomycetota</taxon>
        <taxon>Actinomycetes</taxon>
        <taxon>Micrococcales</taxon>
        <taxon>Bogoriellaceae</taxon>
        <taxon>Bogoriella</taxon>
    </lineage>
</organism>
<feature type="compositionally biased region" description="Basic and acidic residues" evidence="5">
    <location>
        <begin position="218"/>
        <end position="227"/>
    </location>
</feature>
<feature type="transmembrane region" description="Helical" evidence="6">
    <location>
        <begin position="105"/>
        <end position="138"/>
    </location>
</feature>
<evidence type="ECO:0000313" key="9">
    <source>
        <dbReference type="Proteomes" id="UP000280668"/>
    </source>
</evidence>
<proteinExistence type="predicted"/>
<evidence type="ECO:0000256" key="6">
    <source>
        <dbReference type="SAM" id="Phobius"/>
    </source>
</evidence>
<keyword evidence="4 6" id="KW-0472">Membrane</keyword>
<dbReference type="InterPro" id="IPR051788">
    <property type="entry name" value="MFS_Transporter"/>
</dbReference>
<dbReference type="GO" id="GO:0022857">
    <property type="term" value="F:transmembrane transporter activity"/>
    <property type="evidence" value="ECO:0007669"/>
    <property type="project" value="InterPro"/>
</dbReference>
<dbReference type="Proteomes" id="UP000280668">
    <property type="component" value="Unassembled WGS sequence"/>
</dbReference>
<feature type="transmembrane region" description="Helical" evidence="6">
    <location>
        <begin position="276"/>
        <end position="296"/>
    </location>
</feature>
<evidence type="ECO:0000259" key="7">
    <source>
        <dbReference type="PROSITE" id="PS50850"/>
    </source>
</evidence>
<evidence type="ECO:0000256" key="2">
    <source>
        <dbReference type="ARBA" id="ARBA00022692"/>
    </source>
</evidence>
<feature type="transmembrane region" description="Helical" evidence="6">
    <location>
        <begin position="396"/>
        <end position="418"/>
    </location>
</feature>
<dbReference type="EMBL" id="RKHK01000001">
    <property type="protein sequence ID" value="ROR72320.1"/>
    <property type="molecule type" value="Genomic_DNA"/>
</dbReference>
<dbReference type="PROSITE" id="PS50850">
    <property type="entry name" value="MFS"/>
    <property type="match status" value="1"/>
</dbReference>
<dbReference type="CDD" id="cd17393">
    <property type="entry name" value="MFS_MosC_like"/>
    <property type="match status" value="1"/>
</dbReference>
<dbReference type="OrthoDB" id="151222at2"/>
<feature type="transmembrane region" description="Helical" evidence="6">
    <location>
        <begin position="363"/>
        <end position="384"/>
    </location>
</feature>
<reference evidence="8 9" key="1">
    <citation type="submission" date="2018-11" db="EMBL/GenBank/DDBJ databases">
        <title>Sequencing the genomes of 1000 actinobacteria strains.</title>
        <authorList>
            <person name="Klenk H.-P."/>
        </authorList>
    </citation>
    <scope>NUCLEOTIDE SEQUENCE [LARGE SCALE GENOMIC DNA]</scope>
    <source>
        <strain evidence="8 9">DSM 11294</strain>
    </source>
</reference>
<dbReference type="Gene3D" id="1.20.1250.20">
    <property type="entry name" value="MFS general substrate transporter like domains"/>
    <property type="match status" value="1"/>
</dbReference>
<feature type="transmembrane region" description="Helical" evidence="6">
    <location>
        <begin position="34"/>
        <end position="54"/>
    </location>
</feature>
<dbReference type="InterPro" id="IPR036259">
    <property type="entry name" value="MFS_trans_sf"/>
</dbReference>
<dbReference type="GO" id="GO:0005886">
    <property type="term" value="C:plasma membrane"/>
    <property type="evidence" value="ECO:0007669"/>
    <property type="project" value="UniProtKB-SubCell"/>
</dbReference>
<accession>A0A3N2BAL7</accession>
<protein>
    <submittedName>
        <fullName evidence="8">Sugar phosphate permease</fullName>
    </submittedName>
</protein>
<dbReference type="InterPro" id="IPR011701">
    <property type="entry name" value="MFS"/>
</dbReference>
<comment type="caution">
    <text evidence="8">The sequence shown here is derived from an EMBL/GenBank/DDBJ whole genome shotgun (WGS) entry which is preliminary data.</text>
</comment>
<comment type="subcellular location">
    <subcellularLocation>
        <location evidence="1">Cell membrane</location>
        <topology evidence="1">Multi-pass membrane protein</topology>
    </subcellularLocation>
</comment>
<feature type="transmembrane region" description="Helical" evidence="6">
    <location>
        <begin position="158"/>
        <end position="183"/>
    </location>
</feature>
<keyword evidence="9" id="KW-1185">Reference proteome</keyword>
<dbReference type="PANTHER" id="PTHR23514">
    <property type="entry name" value="BYPASS OF STOP CODON PROTEIN 6"/>
    <property type="match status" value="1"/>
</dbReference>
<keyword evidence="3 6" id="KW-1133">Transmembrane helix</keyword>
<feature type="domain" description="Major facilitator superfamily (MFS) profile" evidence="7">
    <location>
        <begin position="238"/>
        <end position="424"/>
    </location>
</feature>
<evidence type="ECO:0000256" key="3">
    <source>
        <dbReference type="ARBA" id="ARBA00022989"/>
    </source>
</evidence>
<feature type="transmembrane region" description="Helical" evidence="6">
    <location>
        <begin position="333"/>
        <end position="351"/>
    </location>
</feature>
<dbReference type="InterPro" id="IPR020846">
    <property type="entry name" value="MFS_dom"/>
</dbReference>
<feature type="transmembrane region" description="Helical" evidence="6">
    <location>
        <begin position="235"/>
        <end position="256"/>
    </location>
</feature>
<dbReference type="Pfam" id="PF07690">
    <property type="entry name" value="MFS_1"/>
    <property type="match status" value="1"/>
</dbReference>
<dbReference type="SUPFAM" id="SSF103473">
    <property type="entry name" value="MFS general substrate transporter"/>
    <property type="match status" value="1"/>
</dbReference>
<dbReference type="PANTHER" id="PTHR23514:SF13">
    <property type="entry name" value="INNER MEMBRANE PROTEIN YBJJ"/>
    <property type="match status" value="1"/>
</dbReference>
<gene>
    <name evidence="8" type="ORF">EDD31_0671</name>
</gene>
<evidence type="ECO:0000313" key="8">
    <source>
        <dbReference type="EMBL" id="ROR72320.1"/>
    </source>
</evidence>
<evidence type="ECO:0000256" key="1">
    <source>
        <dbReference type="ARBA" id="ARBA00004651"/>
    </source>
</evidence>